<dbReference type="Proteomes" id="UP000440578">
    <property type="component" value="Unassembled WGS sequence"/>
</dbReference>
<feature type="region of interest" description="Disordered" evidence="9">
    <location>
        <begin position="59"/>
        <end position="116"/>
    </location>
</feature>
<evidence type="ECO:0000256" key="8">
    <source>
        <dbReference type="RuleBase" id="RU363034"/>
    </source>
</evidence>
<keyword evidence="5" id="KW-1015">Disulfide bond</keyword>
<dbReference type="InterPro" id="IPR033116">
    <property type="entry name" value="TRYPSIN_SER"/>
</dbReference>
<evidence type="ECO:0000256" key="5">
    <source>
        <dbReference type="ARBA" id="ARBA00023157"/>
    </source>
</evidence>
<keyword evidence="4 8" id="KW-0720">Serine protease</keyword>
<dbReference type="PROSITE" id="PS00135">
    <property type="entry name" value="TRYPSIN_SER"/>
    <property type="match status" value="1"/>
</dbReference>
<proteinExistence type="inferred from homology"/>
<comment type="caution">
    <text evidence="12">The sequence shown here is derived from an EMBL/GenBank/DDBJ whole genome shotgun (WGS) entry which is preliminary data.</text>
</comment>
<evidence type="ECO:0000256" key="2">
    <source>
        <dbReference type="ARBA" id="ARBA00022729"/>
    </source>
</evidence>
<dbReference type="CDD" id="cd00190">
    <property type="entry name" value="Tryp_SPc"/>
    <property type="match status" value="1"/>
</dbReference>
<evidence type="ECO:0000313" key="12">
    <source>
        <dbReference type="EMBL" id="KAF0297971.1"/>
    </source>
</evidence>
<evidence type="ECO:0000256" key="10">
    <source>
        <dbReference type="SAM" id="SignalP"/>
    </source>
</evidence>
<dbReference type="AlphaFoldDB" id="A0A6A4W7V6"/>
<dbReference type="Gene3D" id="2.40.10.10">
    <property type="entry name" value="Trypsin-like serine proteases"/>
    <property type="match status" value="2"/>
</dbReference>
<dbReference type="GO" id="GO:0006508">
    <property type="term" value="P:proteolysis"/>
    <property type="evidence" value="ECO:0007669"/>
    <property type="project" value="UniProtKB-KW"/>
</dbReference>
<feature type="chain" id="PRO_5025540626" evidence="10">
    <location>
        <begin position="24"/>
        <end position="387"/>
    </location>
</feature>
<dbReference type="EMBL" id="VIIS01001454">
    <property type="protein sequence ID" value="KAF0297971.1"/>
    <property type="molecule type" value="Genomic_DNA"/>
</dbReference>
<dbReference type="PROSITE" id="PS00134">
    <property type="entry name" value="TRYPSIN_HIS"/>
    <property type="match status" value="1"/>
</dbReference>
<keyword evidence="2 10" id="KW-0732">Signal</keyword>
<dbReference type="GO" id="GO:0004252">
    <property type="term" value="F:serine-type endopeptidase activity"/>
    <property type="evidence" value="ECO:0007669"/>
    <property type="project" value="InterPro"/>
</dbReference>
<protein>
    <submittedName>
        <fullName evidence="12">Phenoloxidase-activating factor 3</fullName>
    </submittedName>
</protein>
<keyword evidence="13" id="KW-1185">Reference proteome</keyword>
<dbReference type="Pfam" id="PF00089">
    <property type="entry name" value="Trypsin"/>
    <property type="match status" value="1"/>
</dbReference>
<dbReference type="PANTHER" id="PTHR24258:SF144">
    <property type="entry name" value="GH14088P"/>
    <property type="match status" value="1"/>
</dbReference>
<dbReference type="OrthoDB" id="6352817at2759"/>
<reference evidence="12 13" key="1">
    <citation type="submission" date="2019-07" db="EMBL/GenBank/DDBJ databases">
        <title>Draft genome assembly of a fouling barnacle, Amphibalanus amphitrite (Darwin, 1854): The first reference genome for Thecostraca.</title>
        <authorList>
            <person name="Kim W."/>
        </authorList>
    </citation>
    <scope>NUCLEOTIDE SEQUENCE [LARGE SCALE GENOMIC DNA]</scope>
    <source>
        <strain evidence="12">SNU_AA5</strain>
        <tissue evidence="12">Soma without cirri and trophi</tissue>
    </source>
</reference>
<name>A0A6A4W7V6_AMPAM</name>
<feature type="signal peptide" evidence="10">
    <location>
        <begin position="1"/>
        <end position="23"/>
    </location>
</feature>
<evidence type="ECO:0000256" key="9">
    <source>
        <dbReference type="SAM" id="MobiDB-lite"/>
    </source>
</evidence>
<keyword evidence="6" id="KW-0325">Glycoprotein</keyword>
<dbReference type="InterPro" id="IPR018114">
    <property type="entry name" value="TRYPSIN_HIS"/>
</dbReference>
<keyword evidence="3 8" id="KW-0378">Hydrolase</keyword>
<keyword evidence="1 8" id="KW-0645">Protease</keyword>
<accession>A0A6A4W7V6</accession>
<dbReference type="FunFam" id="2.40.10.10:FF:000028">
    <property type="entry name" value="Serine protease easter"/>
    <property type="match status" value="1"/>
</dbReference>
<dbReference type="FunFam" id="2.40.10.10:FF:000036">
    <property type="entry name" value="Trypsin beta"/>
    <property type="match status" value="1"/>
</dbReference>
<dbReference type="SUPFAM" id="SSF50494">
    <property type="entry name" value="Trypsin-like serine proteases"/>
    <property type="match status" value="1"/>
</dbReference>
<evidence type="ECO:0000256" key="6">
    <source>
        <dbReference type="ARBA" id="ARBA00023180"/>
    </source>
</evidence>
<dbReference type="PRINTS" id="PR00722">
    <property type="entry name" value="CHYMOTRYPSIN"/>
</dbReference>
<comment type="similarity">
    <text evidence="7">Belongs to the peptidase S1 family. CLIP subfamily.</text>
</comment>
<evidence type="ECO:0000259" key="11">
    <source>
        <dbReference type="PROSITE" id="PS50240"/>
    </source>
</evidence>
<evidence type="ECO:0000256" key="4">
    <source>
        <dbReference type="ARBA" id="ARBA00022825"/>
    </source>
</evidence>
<dbReference type="InterPro" id="IPR001314">
    <property type="entry name" value="Peptidase_S1A"/>
</dbReference>
<feature type="domain" description="Peptidase S1" evidence="11">
    <location>
        <begin position="128"/>
        <end position="386"/>
    </location>
</feature>
<dbReference type="InterPro" id="IPR009003">
    <property type="entry name" value="Peptidase_S1_PA"/>
</dbReference>
<evidence type="ECO:0000313" key="13">
    <source>
        <dbReference type="Proteomes" id="UP000440578"/>
    </source>
</evidence>
<dbReference type="InterPro" id="IPR001254">
    <property type="entry name" value="Trypsin_dom"/>
</dbReference>
<evidence type="ECO:0000256" key="3">
    <source>
        <dbReference type="ARBA" id="ARBA00022801"/>
    </source>
</evidence>
<dbReference type="SMART" id="SM00020">
    <property type="entry name" value="Tryp_SPc"/>
    <property type="match status" value="1"/>
</dbReference>
<dbReference type="InterPro" id="IPR043504">
    <property type="entry name" value="Peptidase_S1_PA_chymotrypsin"/>
</dbReference>
<dbReference type="PANTHER" id="PTHR24258">
    <property type="entry name" value="SERINE PROTEASE-RELATED"/>
    <property type="match status" value="1"/>
</dbReference>
<evidence type="ECO:0000256" key="1">
    <source>
        <dbReference type="ARBA" id="ARBA00022670"/>
    </source>
</evidence>
<sequence length="387" mass="42199">MTLTVRLAAVLLVCWTVASHAEAREKRQANRTCHNLRNSLCGRTPNQVPLICCPRSAGPIKETIQPPTAPPTRPTPRPTARPTQPPPTRPPTPRPTQPTGGDRVPEEHPNRRLLPNDNACGINIHNRIVGGNVADLAEYPWLAILGYEVVGTGSVEFNCGGTLINNRYVLTASHCVVSLPSDFRLTSVRLGEYNLRTAVDCQVQGGREVCADPVQDFGIAQVIAHPDYNKPNRFWNDIALLRLDRQVQNSLYVSPLCLPFGDWRTRDLGNTNLWVAGFGLTQAFGDSSDLLMELKVPVVSNDQCAQVFRRQQAVIGPNQMCAGGEAGRDSCSGDSGGPLMGVNQFGPPYRIVGVVSFGVTRCGTANVPGVYTRVGQYLNWIMDNIRA</sequence>
<organism evidence="12 13">
    <name type="scientific">Amphibalanus amphitrite</name>
    <name type="common">Striped barnacle</name>
    <name type="synonym">Balanus amphitrite</name>
    <dbReference type="NCBI Taxonomy" id="1232801"/>
    <lineage>
        <taxon>Eukaryota</taxon>
        <taxon>Metazoa</taxon>
        <taxon>Ecdysozoa</taxon>
        <taxon>Arthropoda</taxon>
        <taxon>Crustacea</taxon>
        <taxon>Multicrustacea</taxon>
        <taxon>Cirripedia</taxon>
        <taxon>Thoracica</taxon>
        <taxon>Thoracicalcarea</taxon>
        <taxon>Balanomorpha</taxon>
        <taxon>Balanoidea</taxon>
        <taxon>Balanidae</taxon>
        <taxon>Amphibalaninae</taxon>
        <taxon>Amphibalanus</taxon>
    </lineage>
</organism>
<gene>
    <name evidence="12" type="primary">PPAF3_18</name>
    <name evidence="12" type="ORF">FJT64_004649</name>
</gene>
<feature type="compositionally biased region" description="Pro residues" evidence="9">
    <location>
        <begin position="67"/>
        <end position="96"/>
    </location>
</feature>
<evidence type="ECO:0000256" key="7">
    <source>
        <dbReference type="ARBA" id="ARBA00024195"/>
    </source>
</evidence>
<dbReference type="PROSITE" id="PS50240">
    <property type="entry name" value="TRYPSIN_DOM"/>
    <property type="match status" value="1"/>
</dbReference>